<keyword evidence="7 8" id="KW-0807">Transducer</keyword>
<gene>
    <name evidence="11" type="ORF">GPM918_LOCUS26144</name>
    <name evidence="12" type="ORF">SRO942_LOCUS26241</name>
</gene>
<evidence type="ECO:0000256" key="5">
    <source>
        <dbReference type="ARBA" id="ARBA00023136"/>
    </source>
</evidence>
<dbReference type="PANTHER" id="PTHR24240">
    <property type="entry name" value="OPSIN"/>
    <property type="match status" value="1"/>
</dbReference>
<evidence type="ECO:0000313" key="12">
    <source>
        <dbReference type="EMBL" id="CAF4020695.1"/>
    </source>
</evidence>
<comment type="subcellular location">
    <subcellularLocation>
        <location evidence="1">Membrane</location>
        <topology evidence="1">Multi-pass membrane protein</topology>
    </subcellularLocation>
</comment>
<evidence type="ECO:0000256" key="2">
    <source>
        <dbReference type="ARBA" id="ARBA00022692"/>
    </source>
</evidence>
<name>A0A815A4Y1_9BILA</name>
<dbReference type="Gene3D" id="1.20.1070.10">
    <property type="entry name" value="Rhodopsin 7-helix transmembrane proteins"/>
    <property type="match status" value="1"/>
</dbReference>
<evidence type="ECO:0000259" key="10">
    <source>
        <dbReference type="PROSITE" id="PS50262"/>
    </source>
</evidence>
<keyword evidence="2 8" id="KW-0812">Transmembrane</keyword>
<dbReference type="PRINTS" id="PR00237">
    <property type="entry name" value="GPCRRHODOPSN"/>
</dbReference>
<organism evidence="11 13">
    <name type="scientific">Didymodactylos carnosus</name>
    <dbReference type="NCBI Taxonomy" id="1234261"/>
    <lineage>
        <taxon>Eukaryota</taxon>
        <taxon>Metazoa</taxon>
        <taxon>Spiralia</taxon>
        <taxon>Gnathifera</taxon>
        <taxon>Rotifera</taxon>
        <taxon>Eurotatoria</taxon>
        <taxon>Bdelloidea</taxon>
        <taxon>Philodinida</taxon>
        <taxon>Philodinidae</taxon>
        <taxon>Didymodactylos</taxon>
    </lineage>
</organism>
<evidence type="ECO:0000256" key="4">
    <source>
        <dbReference type="ARBA" id="ARBA00023040"/>
    </source>
</evidence>
<comment type="similarity">
    <text evidence="8">Belongs to the G-protein coupled receptor 1 family.</text>
</comment>
<keyword evidence="13" id="KW-1185">Reference proteome</keyword>
<sequence>MSLGFRDTRVTVVSHNYYRTLNYSYVLKSADESWTHPALASCFVLKWIASYLIVVFILGLLTNGFVLYLFFKEKHLRNPTNTHLICLSATDFSAALLGIPLSLSSNFSCRWLFGKYGCYYEGFVAYWAGITDIYLLAAISVNRYRMIVKPLTSYRVAMSKPFISILLCVFGGLFWSLMPMIGWSYYMLEGVLTSCSVKWQDRTLNVISYNTALFIFGYFLPLSAMIYCQSKIFWTVSIHLL</sequence>
<dbReference type="GO" id="GO:0004930">
    <property type="term" value="F:G protein-coupled receptor activity"/>
    <property type="evidence" value="ECO:0007669"/>
    <property type="project" value="UniProtKB-KW"/>
</dbReference>
<evidence type="ECO:0000256" key="7">
    <source>
        <dbReference type="ARBA" id="ARBA00023224"/>
    </source>
</evidence>
<dbReference type="Proteomes" id="UP000663829">
    <property type="component" value="Unassembled WGS sequence"/>
</dbReference>
<dbReference type="Pfam" id="PF00001">
    <property type="entry name" value="7tm_1"/>
    <property type="match status" value="1"/>
</dbReference>
<evidence type="ECO:0000256" key="9">
    <source>
        <dbReference type="SAM" id="Phobius"/>
    </source>
</evidence>
<feature type="transmembrane region" description="Helical" evidence="9">
    <location>
        <begin position="123"/>
        <end position="141"/>
    </location>
</feature>
<evidence type="ECO:0000313" key="11">
    <source>
        <dbReference type="EMBL" id="CAF1251227.1"/>
    </source>
</evidence>
<feature type="transmembrane region" description="Helical" evidence="9">
    <location>
        <begin position="83"/>
        <end position="103"/>
    </location>
</feature>
<keyword evidence="6 8" id="KW-0675">Receptor</keyword>
<dbReference type="InterPro" id="IPR000276">
    <property type="entry name" value="GPCR_Rhodpsn"/>
</dbReference>
<dbReference type="PROSITE" id="PS00237">
    <property type="entry name" value="G_PROTEIN_RECEP_F1_1"/>
    <property type="match status" value="1"/>
</dbReference>
<evidence type="ECO:0000313" key="13">
    <source>
        <dbReference type="Proteomes" id="UP000663829"/>
    </source>
</evidence>
<evidence type="ECO:0000256" key="8">
    <source>
        <dbReference type="RuleBase" id="RU000688"/>
    </source>
</evidence>
<feature type="domain" description="G-protein coupled receptors family 1 profile" evidence="10">
    <location>
        <begin position="62"/>
        <end position="241"/>
    </location>
</feature>
<keyword evidence="5 9" id="KW-0472">Membrane</keyword>
<keyword evidence="4 8" id="KW-0297">G-protein coupled receptor</keyword>
<feature type="transmembrane region" description="Helical" evidence="9">
    <location>
        <begin position="162"/>
        <end position="186"/>
    </location>
</feature>
<evidence type="ECO:0000256" key="6">
    <source>
        <dbReference type="ARBA" id="ARBA00023170"/>
    </source>
</evidence>
<feature type="transmembrane region" description="Helical" evidence="9">
    <location>
        <begin position="206"/>
        <end position="228"/>
    </location>
</feature>
<feature type="transmembrane region" description="Helical" evidence="9">
    <location>
        <begin position="48"/>
        <end position="71"/>
    </location>
</feature>
<keyword evidence="3 9" id="KW-1133">Transmembrane helix</keyword>
<dbReference type="EMBL" id="CAJNOQ010010415">
    <property type="protein sequence ID" value="CAF1251227.1"/>
    <property type="molecule type" value="Genomic_DNA"/>
</dbReference>
<comment type="caution">
    <text evidence="11">The sequence shown here is derived from an EMBL/GenBank/DDBJ whole genome shotgun (WGS) entry which is preliminary data.</text>
</comment>
<dbReference type="Proteomes" id="UP000681722">
    <property type="component" value="Unassembled WGS sequence"/>
</dbReference>
<dbReference type="SUPFAM" id="SSF81321">
    <property type="entry name" value="Family A G protein-coupled receptor-like"/>
    <property type="match status" value="1"/>
</dbReference>
<dbReference type="PROSITE" id="PS50262">
    <property type="entry name" value="G_PROTEIN_RECEP_F1_2"/>
    <property type="match status" value="1"/>
</dbReference>
<proteinExistence type="inferred from homology"/>
<accession>A0A815A4Y1</accession>
<evidence type="ECO:0000256" key="3">
    <source>
        <dbReference type="ARBA" id="ARBA00022989"/>
    </source>
</evidence>
<dbReference type="GO" id="GO:0016020">
    <property type="term" value="C:membrane"/>
    <property type="evidence" value="ECO:0007669"/>
    <property type="project" value="UniProtKB-SubCell"/>
</dbReference>
<protein>
    <recommendedName>
        <fullName evidence="10">G-protein coupled receptors family 1 profile domain-containing protein</fullName>
    </recommendedName>
</protein>
<dbReference type="AlphaFoldDB" id="A0A815A4Y1"/>
<evidence type="ECO:0000256" key="1">
    <source>
        <dbReference type="ARBA" id="ARBA00004141"/>
    </source>
</evidence>
<dbReference type="OrthoDB" id="2101615at2759"/>
<dbReference type="InterPro" id="IPR050125">
    <property type="entry name" value="GPCR_opsins"/>
</dbReference>
<reference evidence="11" key="1">
    <citation type="submission" date="2021-02" db="EMBL/GenBank/DDBJ databases">
        <authorList>
            <person name="Nowell W R."/>
        </authorList>
    </citation>
    <scope>NUCLEOTIDE SEQUENCE</scope>
</reference>
<dbReference type="InterPro" id="IPR017452">
    <property type="entry name" value="GPCR_Rhodpsn_7TM"/>
</dbReference>
<dbReference type="EMBL" id="CAJOBC010014620">
    <property type="protein sequence ID" value="CAF4020695.1"/>
    <property type="molecule type" value="Genomic_DNA"/>
</dbReference>